<keyword evidence="3" id="KW-1185">Reference proteome</keyword>
<dbReference type="NCBIfam" id="TIGR01571">
    <property type="entry name" value="A_thal_Cys_rich"/>
    <property type="match status" value="1"/>
</dbReference>
<dbReference type="InterPro" id="IPR006461">
    <property type="entry name" value="PLAC_motif_containing"/>
</dbReference>
<evidence type="ECO:0000313" key="2">
    <source>
        <dbReference type="EMBL" id="KAF9893232.1"/>
    </source>
</evidence>
<name>A0AAD4GXS2_ASPNN</name>
<feature type="region of interest" description="Disordered" evidence="1">
    <location>
        <begin position="76"/>
        <end position="161"/>
    </location>
</feature>
<sequence>MSKQLHLNTSDLGENRRYSFLKTPLEMQSPGQQPISFSHPAAVSGIPTAPQQAVVAQHQPVLNEKIQYTQQNSSAVEYPGSEQHPANYAPFSDEGLPGWSQHTNIPVSSSQSAPSTPPGPDPFWKNPEPPISTQTMSIVPDSNPLQSPKSPYFPPPTPLASPQPPAGFEMGAFHQPGQVIHPNQIVRGGTWSHGLCDCSNILTCCVGFICPCILYGKTQYRLSQISQKEDPTNMLGYESCNGSCTAMAVLCGCQWLLATIQHTRVRKAYGIRGGICSDCVRATCCMCCTLIQDETEIRKREDDRAKAARESGVTFLSPYAAPAQMSYGASQQF</sequence>
<gene>
    <name evidence="2" type="ORF">FE257_011655</name>
</gene>
<dbReference type="Proteomes" id="UP001194746">
    <property type="component" value="Unassembled WGS sequence"/>
</dbReference>
<evidence type="ECO:0000313" key="3">
    <source>
        <dbReference type="Proteomes" id="UP001194746"/>
    </source>
</evidence>
<dbReference type="AlphaFoldDB" id="A0AAD4GXS2"/>
<protein>
    <recommendedName>
        <fullName evidence="4">DUF614 domain protein</fullName>
    </recommendedName>
</protein>
<accession>A0AAD4GXS2</accession>
<comment type="caution">
    <text evidence="2">The sequence shown here is derived from an EMBL/GenBank/DDBJ whole genome shotgun (WGS) entry which is preliminary data.</text>
</comment>
<feature type="compositionally biased region" description="Pro residues" evidence="1">
    <location>
        <begin position="151"/>
        <end position="161"/>
    </location>
</feature>
<dbReference type="PANTHER" id="PTHR15907">
    <property type="entry name" value="DUF614 FAMILY PROTEIN-RELATED"/>
    <property type="match status" value="1"/>
</dbReference>
<dbReference type="EMBL" id="VCAU01000008">
    <property type="protein sequence ID" value="KAF9893232.1"/>
    <property type="molecule type" value="Genomic_DNA"/>
</dbReference>
<feature type="compositionally biased region" description="Polar residues" evidence="1">
    <location>
        <begin position="100"/>
        <end position="114"/>
    </location>
</feature>
<evidence type="ECO:0000256" key="1">
    <source>
        <dbReference type="SAM" id="MobiDB-lite"/>
    </source>
</evidence>
<proteinExistence type="predicted"/>
<organism evidence="2 3">
    <name type="scientific">Aspergillus nanangensis</name>
    <dbReference type="NCBI Taxonomy" id="2582783"/>
    <lineage>
        <taxon>Eukaryota</taxon>
        <taxon>Fungi</taxon>
        <taxon>Dikarya</taxon>
        <taxon>Ascomycota</taxon>
        <taxon>Pezizomycotina</taxon>
        <taxon>Eurotiomycetes</taxon>
        <taxon>Eurotiomycetidae</taxon>
        <taxon>Eurotiales</taxon>
        <taxon>Aspergillaceae</taxon>
        <taxon>Aspergillus</taxon>
        <taxon>Aspergillus subgen. Circumdati</taxon>
    </lineage>
</organism>
<reference evidence="2" key="2">
    <citation type="submission" date="2020-02" db="EMBL/GenBank/DDBJ databases">
        <authorList>
            <person name="Gilchrist C.L.M."/>
            <person name="Chooi Y.-H."/>
        </authorList>
    </citation>
    <scope>NUCLEOTIDE SEQUENCE</scope>
    <source>
        <strain evidence="2">MST-FP2251</strain>
    </source>
</reference>
<reference evidence="2" key="1">
    <citation type="journal article" date="2019" name="Beilstein J. Org. Chem.">
        <title>Nanangenines: drimane sesquiterpenoids as the dominant metabolite cohort of a novel Australian fungus, Aspergillus nanangensis.</title>
        <authorList>
            <person name="Lacey H.J."/>
            <person name="Gilchrist C.L.M."/>
            <person name="Crombie A."/>
            <person name="Kalaitzis J.A."/>
            <person name="Vuong D."/>
            <person name="Rutledge P.J."/>
            <person name="Turner P."/>
            <person name="Pitt J.I."/>
            <person name="Lacey E."/>
            <person name="Chooi Y.H."/>
            <person name="Piggott A.M."/>
        </authorList>
    </citation>
    <scope>NUCLEOTIDE SEQUENCE</scope>
    <source>
        <strain evidence="2">MST-FP2251</strain>
    </source>
</reference>
<dbReference type="Pfam" id="PF04749">
    <property type="entry name" value="PLAC8"/>
    <property type="match status" value="1"/>
</dbReference>
<evidence type="ECO:0008006" key="4">
    <source>
        <dbReference type="Google" id="ProtNLM"/>
    </source>
</evidence>
<feature type="region of interest" description="Disordered" evidence="1">
    <location>
        <begin position="24"/>
        <end position="44"/>
    </location>
</feature>